<protein>
    <submittedName>
        <fullName evidence="14">Uncharacterized protein</fullName>
    </submittedName>
</protein>
<evidence type="ECO:0000259" key="12">
    <source>
        <dbReference type="PROSITE" id="PS50178"/>
    </source>
</evidence>
<evidence type="ECO:0000259" key="13">
    <source>
        <dbReference type="PROSITE" id="PS50916"/>
    </source>
</evidence>
<dbReference type="SUPFAM" id="SSF49562">
    <property type="entry name" value="C2 domain (Calcium/lipid-binding domain, CaLB)"/>
    <property type="match status" value="2"/>
</dbReference>
<sequence>MADMPDLSHLSAEERAIIEAVFQRQHAEEQKEQAVSQIADEELNNIEKQINDRKETARKLVGTQDDAICQICQKTKFADGIGHKCFYCQLRSCARCGGRTTTKNRPIWACSLCKKRQEILMKTGKWFQPDEPGRPGMRTKCKGNHQREEITDQMDLLGLRMAIPGIGYEVKLQSNEKMSDTGMMTGEKMMIGEDDCTHEIETVGGGRHRRQIGIGSSKTEGRFRSEEDLQTDLQMIWHWINNMDQQMRPVQDQNSDEIELQPGQKTTCGKHLRRHDPWKLMRSPGKAPSIDTRRPVYTDLLRYIYGPEKLKNGRKSLSTTGLRATGEEEMPLSKKITPSVIPGDMLAAKIRTYLSHPVTWQPSADQRRLIGHMILHRTDSVSNGDLGLKVVGGRRTDTGRLGAFITQVRLGSVADTIGRLRRGDEVLEWNGVNLQNKTFDQVYEVIAASKNDTQVELIVSRSTSVPGGDDFLNVQQQAYSPHVGAAISGPVIMPHPPRQLPNPQFVAAQEEMRFYSPSHSPLLSQMPHSQSATLPHLPMMLHGSPRHKPSLPVYFPTAIQPPNIHTEMQYAKGQIFGTIEFSLFYSLHERILTVSLLRAYDLPPRADGMPRNPYVKLFLLPDRSEASKRQSSVLAETTMPIWNEEFYYKNITEPALLERILEVTVWDYDKYEANSFLGEVLIDFSAVPLDGQPLKFTMEDMDQENPLRSRLRVRRGSTHQYNSLPQRPRSEMTTYYGDRYGHRSQSSDPHSGEYSYDGVPGPKEQFLDPYQMRRSRTYDRGRVSGGRMTPLEYRDVPYRPEDDWTVNNQSGYLSDHGYSQPGHQMPRHRHRRPRSATAMRPMTAAEMSASRLYSRNLPSDPYYSQPQQNVMQGQNFPMQPQPAGSGAQMMQMQNLNEPMPRHDPRSPNGRVIMGEATGYGSDGSESLSLHSAHSMPTVRTINRRRPQENHEEEEYIEQAHREAKKAAANQANNQNQEAKERKKSLMTRFIPGRNAPGQGKRTGFARSEEVGIPENLSSDRLQTTPFLKQASKESTDSSHSDNWLPIMPDGPLGTFVDDLGPGQVVGRQVLASPVLGEIQIAIMATRSSIDVEVVRAKNLTTKPGSKINPAPYVKVYLMEGKQCIAKAKTNPSRKGTSLVFEQHLVFNDTAKGKMLQITVLGDYGRMERKGFMGIAQIRLDDLDLGPQPVIGWYKLFHSSSLAGTAPVRKDSETDMNA</sequence>
<organism evidence="14 15">
    <name type="scientific">Mesorhabditis spiculigera</name>
    <dbReference type="NCBI Taxonomy" id="96644"/>
    <lineage>
        <taxon>Eukaryota</taxon>
        <taxon>Metazoa</taxon>
        <taxon>Ecdysozoa</taxon>
        <taxon>Nematoda</taxon>
        <taxon>Chromadorea</taxon>
        <taxon>Rhabditida</taxon>
        <taxon>Rhabditina</taxon>
        <taxon>Rhabditomorpha</taxon>
        <taxon>Rhabditoidea</taxon>
        <taxon>Rhabditidae</taxon>
        <taxon>Mesorhabditinae</taxon>
        <taxon>Mesorhabditis</taxon>
    </lineage>
</organism>
<feature type="domain" description="PDZ" evidence="11">
    <location>
        <begin position="372"/>
        <end position="461"/>
    </location>
</feature>
<dbReference type="Gene3D" id="2.60.40.150">
    <property type="entry name" value="C2 domain"/>
    <property type="match status" value="2"/>
</dbReference>
<dbReference type="InterPro" id="IPR011011">
    <property type="entry name" value="Znf_FYVE_PHD"/>
</dbReference>
<dbReference type="SMART" id="SM00239">
    <property type="entry name" value="C2"/>
    <property type="match status" value="2"/>
</dbReference>
<evidence type="ECO:0000256" key="6">
    <source>
        <dbReference type="ARBA" id="ARBA00034103"/>
    </source>
</evidence>
<evidence type="ECO:0000256" key="2">
    <source>
        <dbReference type="ARBA" id="ARBA00022737"/>
    </source>
</evidence>
<dbReference type="PROSITE" id="PS50004">
    <property type="entry name" value="C2"/>
    <property type="match status" value="2"/>
</dbReference>
<dbReference type="GO" id="GO:0008270">
    <property type="term" value="F:zinc ion binding"/>
    <property type="evidence" value="ECO:0007669"/>
    <property type="project" value="UniProtKB-KW"/>
</dbReference>
<dbReference type="InterPro" id="IPR036034">
    <property type="entry name" value="PDZ_sf"/>
</dbReference>
<dbReference type="SMART" id="SM00228">
    <property type="entry name" value="PDZ"/>
    <property type="match status" value="1"/>
</dbReference>
<keyword evidence="8" id="KW-0175">Coiled coil</keyword>
<feature type="compositionally biased region" description="Low complexity" evidence="9">
    <location>
        <begin position="966"/>
        <end position="976"/>
    </location>
</feature>
<dbReference type="Pfam" id="PF22601">
    <property type="entry name" value="RIM2a_ZnF"/>
    <property type="match status" value="1"/>
</dbReference>
<dbReference type="Proteomes" id="UP001177023">
    <property type="component" value="Unassembled WGS sequence"/>
</dbReference>
<dbReference type="FunFam" id="3.30.40.10:FF:000780">
    <property type="entry name" value="Rab-3-interacting molecule unc-10"/>
    <property type="match status" value="1"/>
</dbReference>
<keyword evidence="2" id="KW-0677">Repeat</keyword>
<feature type="region of interest" description="Disordered" evidence="9">
    <location>
        <begin position="963"/>
        <end position="1004"/>
    </location>
</feature>
<dbReference type="GO" id="GO:0006886">
    <property type="term" value="P:intracellular protein transport"/>
    <property type="evidence" value="ECO:0007669"/>
    <property type="project" value="InterPro"/>
</dbReference>
<evidence type="ECO:0000259" key="11">
    <source>
        <dbReference type="PROSITE" id="PS50106"/>
    </source>
</evidence>
<feature type="compositionally biased region" description="Basic residues" evidence="9">
    <location>
        <begin position="825"/>
        <end position="834"/>
    </location>
</feature>
<dbReference type="Pfam" id="PF00595">
    <property type="entry name" value="PDZ"/>
    <property type="match status" value="1"/>
</dbReference>
<dbReference type="InterPro" id="IPR054386">
    <property type="entry name" value="RIM_Znf"/>
</dbReference>
<dbReference type="AlphaFoldDB" id="A0AA36DC27"/>
<feature type="domain" description="FYVE-type" evidence="12">
    <location>
        <begin position="63"/>
        <end position="118"/>
    </location>
</feature>
<evidence type="ECO:0000313" key="14">
    <source>
        <dbReference type="EMBL" id="CAJ0583524.1"/>
    </source>
</evidence>
<name>A0AA36DC27_9BILA</name>
<feature type="coiled-coil region" evidence="8">
    <location>
        <begin position="24"/>
        <end position="56"/>
    </location>
</feature>
<proteinExistence type="predicted"/>
<keyword evidence="4" id="KW-0862">Zinc</keyword>
<dbReference type="GO" id="GO:0048791">
    <property type="term" value="P:calcium ion-regulated exocytosis of neurotransmitter"/>
    <property type="evidence" value="ECO:0007669"/>
    <property type="project" value="TreeGrafter"/>
</dbReference>
<dbReference type="Gene3D" id="3.30.40.10">
    <property type="entry name" value="Zinc/RING finger domain, C3HC4 (zinc finger)"/>
    <property type="match status" value="1"/>
</dbReference>
<evidence type="ECO:0000313" key="15">
    <source>
        <dbReference type="Proteomes" id="UP001177023"/>
    </source>
</evidence>
<dbReference type="InterPro" id="IPR001478">
    <property type="entry name" value="PDZ"/>
</dbReference>
<feature type="domain" description="C2" evidence="10">
    <location>
        <begin position="575"/>
        <end position="698"/>
    </location>
</feature>
<dbReference type="InterPro" id="IPR010911">
    <property type="entry name" value="Rab_BD"/>
</dbReference>
<evidence type="ECO:0000256" key="1">
    <source>
        <dbReference type="ARBA" id="ARBA00022723"/>
    </source>
</evidence>
<dbReference type="GO" id="GO:0048788">
    <property type="term" value="C:cytoskeleton of presynaptic active zone"/>
    <property type="evidence" value="ECO:0007669"/>
    <property type="project" value="TreeGrafter"/>
</dbReference>
<evidence type="ECO:0000256" key="9">
    <source>
        <dbReference type="SAM" id="MobiDB-lite"/>
    </source>
</evidence>
<feature type="domain" description="RabBD" evidence="13">
    <location>
        <begin position="4"/>
        <end position="130"/>
    </location>
</feature>
<dbReference type="InterPro" id="IPR017455">
    <property type="entry name" value="Znf_FYVE-rel"/>
</dbReference>
<dbReference type="PROSITE" id="PS50178">
    <property type="entry name" value="ZF_FYVE"/>
    <property type="match status" value="1"/>
</dbReference>
<evidence type="ECO:0000256" key="7">
    <source>
        <dbReference type="PROSITE-ProRule" id="PRU00091"/>
    </source>
</evidence>
<dbReference type="GO" id="GO:0042391">
    <property type="term" value="P:regulation of membrane potential"/>
    <property type="evidence" value="ECO:0007669"/>
    <property type="project" value="TreeGrafter"/>
</dbReference>
<dbReference type="InterPro" id="IPR013083">
    <property type="entry name" value="Znf_RING/FYVE/PHD"/>
</dbReference>
<dbReference type="InterPro" id="IPR035892">
    <property type="entry name" value="C2_domain_sf"/>
</dbReference>
<dbReference type="GO" id="GO:0031267">
    <property type="term" value="F:small GTPase binding"/>
    <property type="evidence" value="ECO:0007669"/>
    <property type="project" value="InterPro"/>
</dbReference>
<evidence type="ECO:0000256" key="8">
    <source>
        <dbReference type="SAM" id="Coils"/>
    </source>
</evidence>
<feature type="domain" description="C2" evidence="10">
    <location>
        <begin position="1074"/>
        <end position="1193"/>
    </location>
</feature>
<accession>A0AA36DC27</accession>
<keyword evidence="1" id="KW-0479">Metal-binding</keyword>
<gene>
    <name evidence="14" type="ORF">MSPICULIGERA_LOCUS21597</name>
</gene>
<dbReference type="PROSITE" id="PS50916">
    <property type="entry name" value="RABBD"/>
    <property type="match status" value="1"/>
</dbReference>
<feature type="region of interest" description="Disordered" evidence="9">
    <location>
        <begin position="816"/>
        <end position="840"/>
    </location>
</feature>
<comment type="subcellular location">
    <subcellularLocation>
        <location evidence="6">Synapse</location>
    </subcellularLocation>
</comment>
<evidence type="ECO:0000256" key="5">
    <source>
        <dbReference type="ARBA" id="ARBA00023018"/>
    </source>
</evidence>
<keyword evidence="15" id="KW-1185">Reference proteome</keyword>
<dbReference type="SUPFAM" id="SSF57903">
    <property type="entry name" value="FYVE/PHD zinc finger"/>
    <property type="match status" value="1"/>
</dbReference>
<dbReference type="EMBL" id="CATQJA010002665">
    <property type="protein sequence ID" value="CAJ0583524.1"/>
    <property type="molecule type" value="Genomic_DNA"/>
</dbReference>
<dbReference type="Pfam" id="PF00168">
    <property type="entry name" value="C2"/>
    <property type="match status" value="2"/>
</dbReference>
<keyword evidence="3 7" id="KW-0863">Zinc-finger</keyword>
<keyword evidence="5" id="KW-0770">Synapse</keyword>
<dbReference type="SUPFAM" id="SSF50156">
    <property type="entry name" value="PDZ domain-like"/>
    <property type="match status" value="1"/>
</dbReference>
<dbReference type="InterPro" id="IPR039032">
    <property type="entry name" value="Rim-like"/>
</dbReference>
<dbReference type="Gene3D" id="2.30.42.10">
    <property type="match status" value="1"/>
</dbReference>
<dbReference type="PANTHER" id="PTHR12157:SF21">
    <property type="entry name" value="RAB3 INTERACTING MOLECULE, ISOFORM F"/>
    <property type="match status" value="1"/>
</dbReference>
<evidence type="ECO:0000256" key="3">
    <source>
        <dbReference type="ARBA" id="ARBA00022771"/>
    </source>
</evidence>
<dbReference type="GO" id="GO:0044325">
    <property type="term" value="F:transmembrane transporter binding"/>
    <property type="evidence" value="ECO:0007669"/>
    <property type="project" value="TreeGrafter"/>
</dbReference>
<feature type="non-terminal residue" evidence="14">
    <location>
        <position position="1"/>
    </location>
</feature>
<dbReference type="CDD" id="cd06714">
    <property type="entry name" value="PDZ_RIM-like"/>
    <property type="match status" value="1"/>
</dbReference>
<dbReference type="PROSITE" id="PS50106">
    <property type="entry name" value="PDZ"/>
    <property type="match status" value="1"/>
</dbReference>
<reference evidence="14" key="1">
    <citation type="submission" date="2023-06" db="EMBL/GenBank/DDBJ databases">
        <authorList>
            <person name="Delattre M."/>
        </authorList>
    </citation>
    <scope>NUCLEOTIDE SEQUENCE</scope>
    <source>
        <strain evidence="14">AF72</strain>
    </source>
</reference>
<dbReference type="GO" id="GO:0048167">
    <property type="term" value="P:regulation of synaptic plasticity"/>
    <property type="evidence" value="ECO:0007669"/>
    <property type="project" value="TreeGrafter"/>
</dbReference>
<evidence type="ECO:0000256" key="4">
    <source>
        <dbReference type="ARBA" id="ARBA00022833"/>
    </source>
</evidence>
<dbReference type="GO" id="GO:0042734">
    <property type="term" value="C:presynaptic membrane"/>
    <property type="evidence" value="ECO:0007669"/>
    <property type="project" value="TreeGrafter"/>
</dbReference>
<dbReference type="PANTHER" id="PTHR12157">
    <property type="entry name" value="REGULATING SYNAPTIC MEMBRANE EXOCYTOSIS PROTEIN"/>
    <property type="match status" value="1"/>
</dbReference>
<dbReference type="InterPro" id="IPR000008">
    <property type="entry name" value="C2_dom"/>
</dbReference>
<evidence type="ECO:0000259" key="10">
    <source>
        <dbReference type="PROSITE" id="PS50004"/>
    </source>
</evidence>
<comment type="caution">
    <text evidence="14">The sequence shown here is derived from an EMBL/GenBank/DDBJ whole genome shotgun (WGS) entry which is preliminary data.</text>
</comment>
<feature type="region of interest" description="Disordered" evidence="9">
    <location>
        <begin position="714"/>
        <end position="766"/>
    </location>
</feature>
<dbReference type="GO" id="GO:0050806">
    <property type="term" value="P:positive regulation of synaptic transmission"/>
    <property type="evidence" value="ECO:0007669"/>
    <property type="project" value="TreeGrafter"/>
</dbReference>